<dbReference type="Pfam" id="PF13197">
    <property type="entry name" value="DUF4013"/>
    <property type="match status" value="1"/>
</dbReference>
<dbReference type="Proteomes" id="UP000658733">
    <property type="component" value="Unassembled WGS sequence"/>
</dbReference>
<keyword evidence="1" id="KW-1133">Transmembrane helix</keyword>
<accession>A0A843AAN0</accession>
<keyword evidence="1" id="KW-0472">Membrane</keyword>
<feature type="transmembrane region" description="Helical" evidence="1">
    <location>
        <begin position="107"/>
        <end position="131"/>
    </location>
</feature>
<proteinExistence type="predicted"/>
<organism evidence="2 3">
    <name type="scientific">Methanobrevibacter arboriphilus</name>
    <dbReference type="NCBI Taxonomy" id="39441"/>
    <lineage>
        <taxon>Archaea</taxon>
        <taxon>Methanobacteriati</taxon>
        <taxon>Methanobacteriota</taxon>
        <taxon>Methanomada group</taxon>
        <taxon>Methanobacteria</taxon>
        <taxon>Methanobacteriales</taxon>
        <taxon>Methanobacteriaceae</taxon>
        <taxon>Methanobrevibacter</taxon>
    </lineage>
</organism>
<keyword evidence="1" id="KW-0812">Transmembrane</keyword>
<evidence type="ECO:0000313" key="3">
    <source>
        <dbReference type="Proteomes" id="UP000658733"/>
    </source>
</evidence>
<feature type="transmembrane region" description="Helical" evidence="1">
    <location>
        <begin position="207"/>
        <end position="227"/>
    </location>
</feature>
<dbReference type="RefSeq" id="WP_042703029.1">
    <property type="nucleotide sequence ID" value="NZ_JADIIN010000023.1"/>
</dbReference>
<feature type="transmembrane region" description="Helical" evidence="1">
    <location>
        <begin position="151"/>
        <end position="178"/>
    </location>
</feature>
<dbReference type="AlphaFoldDB" id="A0A843AAN0"/>
<gene>
    <name evidence="2" type="ORF">ISP01_03330</name>
</gene>
<feature type="transmembrane region" description="Helical" evidence="1">
    <location>
        <begin position="21"/>
        <end position="42"/>
    </location>
</feature>
<sequence length="267" mass="29228">MEIIELFKDSLTYPTKDWNKLLIFGVLFIIAGIFGLLQALGIALSQYIAANILEIISAIIFIIVGLIIYGYTLSIVRTTVKDTDDPLPDFDWGKNFIDGIKLAILHIVYYIIPVIITLIVAYATGAFNYFYQLAILSASTGSIQTAPESLVASAGLSFLTVFIIAAILFIIFGLLFLIAKAVLAETESLGAAANFANVFKKISKIGWGTYIIWLILFAIILIVIGIITTLINAIPFIGAIIVLLIVKSYTEIFSARTLGLIYNESKE</sequence>
<evidence type="ECO:0000256" key="1">
    <source>
        <dbReference type="SAM" id="Phobius"/>
    </source>
</evidence>
<feature type="transmembrane region" description="Helical" evidence="1">
    <location>
        <begin position="48"/>
        <end position="71"/>
    </location>
</feature>
<dbReference type="InterPro" id="IPR025098">
    <property type="entry name" value="DUF4013"/>
</dbReference>
<comment type="caution">
    <text evidence="2">The sequence shown here is derived from an EMBL/GenBank/DDBJ whole genome shotgun (WGS) entry which is preliminary data.</text>
</comment>
<reference evidence="2" key="1">
    <citation type="submission" date="2020-10" db="EMBL/GenBank/DDBJ databases">
        <title>Dehalococcoides mccartyi of a TCE/Cr reducing biochatode.</title>
        <authorList>
            <person name="Matturro B."/>
        </authorList>
    </citation>
    <scope>NUCLEOTIDE SEQUENCE</scope>
    <source>
        <strain evidence="2">Bin4</strain>
    </source>
</reference>
<dbReference type="EMBL" id="JADIIN010000023">
    <property type="protein sequence ID" value="MBF4468417.1"/>
    <property type="molecule type" value="Genomic_DNA"/>
</dbReference>
<evidence type="ECO:0000313" key="2">
    <source>
        <dbReference type="EMBL" id="MBF4468417.1"/>
    </source>
</evidence>
<feature type="transmembrane region" description="Helical" evidence="1">
    <location>
        <begin position="233"/>
        <end position="250"/>
    </location>
</feature>
<protein>
    <submittedName>
        <fullName evidence="2">DUF4013 domain-containing protein</fullName>
    </submittedName>
</protein>
<name>A0A843AAN0_METAZ</name>